<evidence type="ECO:0000313" key="3">
    <source>
        <dbReference type="Proteomes" id="UP001519331"/>
    </source>
</evidence>
<organism evidence="2 3">
    <name type="scientific">Nesterenkonia lacusekhoensis</name>
    <dbReference type="NCBI Taxonomy" id="150832"/>
    <lineage>
        <taxon>Bacteria</taxon>
        <taxon>Bacillati</taxon>
        <taxon>Actinomycetota</taxon>
        <taxon>Actinomycetes</taxon>
        <taxon>Micrococcales</taxon>
        <taxon>Micrococcaceae</taxon>
        <taxon>Nesterenkonia</taxon>
    </lineage>
</organism>
<reference evidence="2 3" key="1">
    <citation type="submission" date="2021-03" db="EMBL/GenBank/DDBJ databases">
        <title>Sequencing the genomes of 1000 actinobacteria strains.</title>
        <authorList>
            <person name="Klenk H.-P."/>
        </authorList>
    </citation>
    <scope>NUCLEOTIDE SEQUENCE [LARGE SCALE GENOMIC DNA]</scope>
    <source>
        <strain evidence="2 3">DSM 12544</strain>
    </source>
</reference>
<dbReference type="Proteomes" id="UP001519331">
    <property type="component" value="Unassembled WGS sequence"/>
</dbReference>
<proteinExistence type="predicted"/>
<dbReference type="RefSeq" id="WP_210048839.1">
    <property type="nucleotide sequence ID" value="NZ_JAGINX010000001.1"/>
</dbReference>
<evidence type="ECO:0000313" key="2">
    <source>
        <dbReference type="EMBL" id="MBP2318473.1"/>
    </source>
</evidence>
<gene>
    <name evidence="2" type="ORF">JOF45_001492</name>
</gene>
<dbReference type="Gene3D" id="3.10.450.40">
    <property type="match status" value="1"/>
</dbReference>
<feature type="compositionally biased region" description="Acidic residues" evidence="1">
    <location>
        <begin position="35"/>
        <end position="48"/>
    </location>
</feature>
<sequence>MHLSGSSSHPVRSSSAVLGILLSASLLASCADDDAMPDLPDGVEEDDTYLPSAEPSAENPHGTEDIDISQDVGMVAVNTVITEHEGHAVGFTAEREEGETGMVVDVLVEGEMISAATDQEGEHYVEELTRSEADEDLLELSENAEVPLLRAMQIARSEASGNIMEAQLESRENGLIVWSVTVEGTGTESTTVIDANNGAVVPEGDDPLRENNIGGDPENPPDEGAGE</sequence>
<dbReference type="EMBL" id="JAGINX010000001">
    <property type="protein sequence ID" value="MBP2318473.1"/>
    <property type="molecule type" value="Genomic_DNA"/>
</dbReference>
<protein>
    <submittedName>
        <fullName evidence="2">Membrane protein YkoI</fullName>
    </submittedName>
</protein>
<feature type="region of interest" description="Disordered" evidence="1">
    <location>
        <begin position="188"/>
        <end position="227"/>
    </location>
</feature>
<name>A0ABS4T3L4_9MICC</name>
<accession>A0ABS4T3L4</accession>
<feature type="region of interest" description="Disordered" evidence="1">
    <location>
        <begin position="35"/>
        <end position="66"/>
    </location>
</feature>
<evidence type="ECO:0000256" key="1">
    <source>
        <dbReference type="SAM" id="MobiDB-lite"/>
    </source>
</evidence>
<comment type="caution">
    <text evidence="2">The sequence shown here is derived from an EMBL/GenBank/DDBJ whole genome shotgun (WGS) entry which is preliminary data.</text>
</comment>
<keyword evidence="3" id="KW-1185">Reference proteome</keyword>